<evidence type="ECO:0000256" key="6">
    <source>
        <dbReference type="ARBA" id="ARBA00022771"/>
    </source>
</evidence>
<dbReference type="FunFam" id="1.10.472.10:FF:000008">
    <property type="entry name" value="Transcription initiation factor IIB"/>
    <property type="match status" value="1"/>
</dbReference>
<dbReference type="EMBL" id="KV453843">
    <property type="protein sequence ID" value="ODV88844.1"/>
    <property type="molecule type" value="Genomic_DNA"/>
</dbReference>
<dbReference type="AlphaFoldDB" id="A0A1E4TAR8"/>
<dbReference type="PRINTS" id="PR00685">
    <property type="entry name" value="TIFACTORIIB"/>
</dbReference>
<keyword evidence="6 14" id="KW-0863">Zinc-finger</keyword>
<dbReference type="PANTHER" id="PTHR11618">
    <property type="entry name" value="TRANSCRIPTION INITIATION FACTOR IIB-RELATED"/>
    <property type="match status" value="1"/>
</dbReference>
<evidence type="ECO:0000256" key="12">
    <source>
        <dbReference type="ARBA" id="ARBA00056616"/>
    </source>
</evidence>
<dbReference type="Pfam" id="PF08271">
    <property type="entry name" value="Zn_Ribbon_TF"/>
    <property type="match status" value="1"/>
</dbReference>
<evidence type="ECO:0000256" key="14">
    <source>
        <dbReference type="PROSITE-ProRule" id="PRU00469"/>
    </source>
</evidence>
<dbReference type="Gene3D" id="1.10.472.10">
    <property type="entry name" value="Cyclin-like"/>
    <property type="match status" value="1"/>
</dbReference>
<dbReference type="InterPro" id="IPR023486">
    <property type="entry name" value="TFIIB_CS"/>
</dbReference>
<dbReference type="GO" id="GO:0017025">
    <property type="term" value="F:TBP-class protein binding"/>
    <property type="evidence" value="ECO:0007669"/>
    <property type="project" value="EnsemblFungi"/>
</dbReference>
<keyword evidence="17" id="KW-1185">Reference proteome</keyword>
<evidence type="ECO:0000259" key="15">
    <source>
        <dbReference type="PROSITE" id="PS51134"/>
    </source>
</evidence>
<keyword evidence="8" id="KW-0805">Transcription regulation</keyword>
<evidence type="ECO:0000256" key="8">
    <source>
        <dbReference type="ARBA" id="ARBA00023015"/>
    </source>
</evidence>
<dbReference type="InterPro" id="IPR036915">
    <property type="entry name" value="Cyclin-like_sf"/>
</dbReference>
<dbReference type="PANTHER" id="PTHR11618:SF13">
    <property type="entry name" value="TRANSCRIPTION INITIATION FACTOR IIB"/>
    <property type="match status" value="1"/>
</dbReference>
<proteinExistence type="inferred from homology"/>
<dbReference type="GO" id="GO:0001113">
    <property type="term" value="P:transcription open complex formation at RNA polymerase II promoter"/>
    <property type="evidence" value="ECO:0007669"/>
    <property type="project" value="EnsemblFungi"/>
</dbReference>
<dbReference type="OrthoDB" id="25790at2759"/>
<keyword evidence="5" id="KW-0677">Repeat</keyword>
<keyword evidence="10" id="KW-0539">Nucleus</keyword>
<dbReference type="FunFam" id="2.20.25.10:FF:000036">
    <property type="entry name" value="Transcription initiation factor IIB"/>
    <property type="match status" value="1"/>
</dbReference>
<dbReference type="GO" id="GO:0005634">
    <property type="term" value="C:nucleus"/>
    <property type="evidence" value="ECO:0007669"/>
    <property type="project" value="UniProtKB-SubCell"/>
</dbReference>
<keyword evidence="4" id="KW-0479">Metal-binding</keyword>
<accession>A0A1E4TAR8</accession>
<comment type="subunit">
    <text evidence="13">Associates with TFIID-IIA (DA complex) to form TFIID-IIA-IIB (DAB-complex) which is then recognized by polymerase II.</text>
</comment>
<dbReference type="GO" id="GO:0008270">
    <property type="term" value="F:zinc ion binding"/>
    <property type="evidence" value="ECO:0007669"/>
    <property type="project" value="UniProtKB-KW"/>
</dbReference>
<dbReference type="InterPro" id="IPR013763">
    <property type="entry name" value="Cyclin-like_dom"/>
</dbReference>
<comment type="function">
    <text evidence="12">General factor that plays a major role in the activation of eukaryotic genes transcribed by RNA polymerase II.</text>
</comment>
<dbReference type="PROSITE" id="PS00782">
    <property type="entry name" value="TFIIB"/>
    <property type="match status" value="2"/>
</dbReference>
<dbReference type="Gene3D" id="1.10.472.170">
    <property type="match status" value="1"/>
</dbReference>
<evidence type="ECO:0000256" key="9">
    <source>
        <dbReference type="ARBA" id="ARBA00023163"/>
    </source>
</evidence>
<sequence>MSASSPATAPSTSTENPEPFRVNLNVVLTCPECKIYPPDIVERFSDGDLICGNCGLVLGDKIVDTRSEWRTFANDDQGGDDPSRVGDAANPLLNGSQLDTTISLGQPGSSLGRDLGRIQSKSVNDKKDLALVSAFTKISSMSEAYQLPKVVQDAAKEIYKIVADDRQLKGKSQESIMAAAIFLACRLSGVERTFKEIWYLTNVPKKKIYKVVHIIETILKKDGGRLASTMAGSEANRSGVVQTTNAGNLIGRYCSHLGLSSTITNAAEYIVDRVKEEGTLAGRSPISIAAAAIYMASALFGNAVSASAIADISGVSDGTIKTAYRFLAEAKDSLIDPAWKTSNKVDMDALPKA</sequence>
<dbReference type="Pfam" id="PF00382">
    <property type="entry name" value="TFIIB"/>
    <property type="match status" value="2"/>
</dbReference>
<dbReference type="GO" id="GO:0097550">
    <property type="term" value="C:transcription preinitiation complex"/>
    <property type="evidence" value="ECO:0007669"/>
    <property type="project" value="EnsemblFungi"/>
</dbReference>
<dbReference type="CDD" id="cd20551">
    <property type="entry name" value="CYCLIN_TFIIB_rpt1"/>
    <property type="match status" value="1"/>
</dbReference>
<reference evidence="17" key="1">
    <citation type="submission" date="2016-02" db="EMBL/GenBank/DDBJ databases">
        <title>Comparative genomics of biotechnologically important yeasts.</title>
        <authorList>
            <consortium name="DOE Joint Genome Institute"/>
            <person name="Riley R."/>
            <person name="Haridas S."/>
            <person name="Wolfe K.H."/>
            <person name="Lopes M.R."/>
            <person name="Hittinger C.T."/>
            <person name="Goker M."/>
            <person name="Salamov A."/>
            <person name="Wisecaver J."/>
            <person name="Long T.M."/>
            <person name="Aerts A.L."/>
            <person name="Barry K."/>
            <person name="Choi C."/>
            <person name="Clum A."/>
            <person name="Coughlan A.Y."/>
            <person name="Deshpande S."/>
            <person name="Douglass A.P."/>
            <person name="Hanson S.J."/>
            <person name="Klenk H.-P."/>
            <person name="Labutti K."/>
            <person name="Lapidus A."/>
            <person name="Lindquist E."/>
            <person name="Lipzen A."/>
            <person name="Meier-Kolthoff J.P."/>
            <person name="Ohm R.A."/>
            <person name="Otillar R.P."/>
            <person name="Pangilinan J."/>
            <person name="Peng Y."/>
            <person name="Rokas A."/>
            <person name="Rosa C.A."/>
            <person name="Scheuner C."/>
            <person name="Sibirny A.A."/>
            <person name="Slot J.C."/>
            <person name="Stielow J.B."/>
            <person name="Sun H."/>
            <person name="Kurtzman C.P."/>
            <person name="Blackwell M."/>
            <person name="Jeffries T.W."/>
            <person name="Grigoriev I.V."/>
        </authorList>
    </citation>
    <scope>NUCLEOTIDE SEQUENCE [LARGE SCALE GENOMIC DNA]</scope>
    <source>
        <strain evidence="17">NRRL Y-17796</strain>
    </source>
</reference>
<evidence type="ECO:0000256" key="13">
    <source>
        <dbReference type="ARBA" id="ARBA00066213"/>
    </source>
</evidence>
<evidence type="ECO:0000256" key="1">
    <source>
        <dbReference type="ARBA" id="ARBA00004123"/>
    </source>
</evidence>
<gene>
    <name evidence="16" type="ORF">CANCADRAFT_57929</name>
</gene>
<dbReference type="SUPFAM" id="SSF47954">
    <property type="entry name" value="Cyclin-like"/>
    <property type="match status" value="2"/>
</dbReference>
<dbReference type="GO" id="GO:0001139">
    <property type="term" value="F:RNA polymerase II complex recruiting activity"/>
    <property type="evidence" value="ECO:0007669"/>
    <property type="project" value="EnsemblFungi"/>
</dbReference>
<dbReference type="GO" id="GO:0016251">
    <property type="term" value="F:RNA polymerase II general transcription initiation factor activity"/>
    <property type="evidence" value="ECO:0007669"/>
    <property type="project" value="EnsemblFungi"/>
</dbReference>
<evidence type="ECO:0000256" key="7">
    <source>
        <dbReference type="ARBA" id="ARBA00022833"/>
    </source>
</evidence>
<dbReference type="FunFam" id="1.10.472.170:FF:000001">
    <property type="entry name" value="Transcription initiation factor IIB"/>
    <property type="match status" value="1"/>
</dbReference>
<evidence type="ECO:0000256" key="5">
    <source>
        <dbReference type="ARBA" id="ARBA00022737"/>
    </source>
</evidence>
<evidence type="ECO:0000256" key="11">
    <source>
        <dbReference type="ARBA" id="ARBA00031706"/>
    </source>
</evidence>
<evidence type="ECO:0000313" key="16">
    <source>
        <dbReference type="EMBL" id="ODV88844.1"/>
    </source>
</evidence>
<feature type="domain" description="TFIIB-type" evidence="15">
    <location>
        <begin position="26"/>
        <end position="59"/>
    </location>
</feature>
<evidence type="ECO:0000256" key="10">
    <source>
        <dbReference type="ARBA" id="ARBA00023242"/>
    </source>
</evidence>
<dbReference type="GO" id="GO:0001174">
    <property type="term" value="P:transcriptional start site selection at RNA polymerase II promoter"/>
    <property type="evidence" value="ECO:0007669"/>
    <property type="project" value="EnsemblFungi"/>
</dbReference>
<keyword evidence="9" id="KW-0804">Transcription</keyword>
<dbReference type="InterPro" id="IPR000812">
    <property type="entry name" value="TFIIB"/>
</dbReference>
<comment type="similarity">
    <text evidence="2">Belongs to the TFIIB family.</text>
</comment>
<dbReference type="Proteomes" id="UP000095023">
    <property type="component" value="Unassembled WGS sequence"/>
</dbReference>
<name>A0A1E4TAR8_9ASCO</name>
<keyword evidence="7" id="KW-0862">Zinc</keyword>
<evidence type="ECO:0000256" key="2">
    <source>
        <dbReference type="ARBA" id="ARBA00010857"/>
    </source>
</evidence>
<dbReference type="InterPro" id="IPR013150">
    <property type="entry name" value="TFIIB_cyclin"/>
</dbReference>
<dbReference type="PROSITE" id="PS51134">
    <property type="entry name" value="ZF_TFIIB"/>
    <property type="match status" value="1"/>
</dbReference>
<dbReference type="SUPFAM" id="SSF57783">
    <property type="entry name" value="Zinc beta-ribbon"/>
    <property type="match status" value="1"/>
</dbReference>
<dbReference type="InterPro" id="IPR013137">
    <property type="entry name" value="Znf_TFIIB"/>
</dbReference>
<comment type="subcellular location">
    <subcellularLocation>
        <location evidence="1">Nucleus</location>
    </subcellularLocation>
</comment>
<dbReference type="SMART" id="SM00385">
    <property type="entry name" value="CYCLIN"/>
    <property type="match status" value="2"/>
</dbReference>
<evidence type="ECO:0000313" key="17">
    <source>
        <dbReference type="Proteomes" id="UP000095023"/>
    </source>
</evidence>
<evidence type="ECO:0000256" key="3">
    <source>
        <dbReference type="ARBA" id="ARBA00013932"/>
    </source>
</evidence>
<protein>
    <recommendedName>
        <fullName evidence="3">Transcription initiation factor IIB</fullName>
    </recommendedName>
    <alternativeName>
        <fullName evidence="11">General transcription factor TFIIB</fullName>
    </alternativeName>
</protein>
<organism evidence="16 17">
    <name type="scientific">Tortispora caseinolytica NRRL Y-17796</name>
    <dbReference type="NCBI Taxonomy" id="767744"/>
    <lineage>
        <taxon>Eukaryota</taxon>
        <taxon>Fungi</taxon>
        <taxon>Dikarya</taxon>
        <taxon>Ascomycota</taxon>
        <taxon>Saccharomycotina</taxon>
        <taxon>Trigonopsidomycetes</taxon>
        <taxon>Trigonopsidales</taxon>
        <taxon>Trigonopsidaceae</taxon>
        <taxon>Tortispora</taxon>
    </lineage>
</organism>
<evidence type="ECO:0000256" key="4">
    <source>
        <dbReference type="ARBA" id="ARBA00022723"/>
    </source>
</evidence>